<name>A2EVA1_TRIV3</name>
<evidence type="ECO:0000259" key="1">
    <source>
        <dbReference type="Pfam" id="PF10416"/>
    </source>
</evidence>
<dbReference type="InParanoid" id="A2EVA1"/>
<accession>A2EVA1</accession>
<dbReference type="KEGG" id="tva:4761260"/>
<dbReference type="InterPro" id="IPR036388">
    <property type="entry name" value="WH-like_DNA-bd_sf"/>
</dbReference>
<dbReference type="Gene3D" id="1.10.10.10">
    <property type="entry name" value="Winged helix-like DNA-binding domain superfamily/Winged helix DNA-binding domain"/>
    <property type="match status" value="1"/>
</dbReference>
<dbReference type="VEuPathDB" id="TrichDB:TVAG_043610"/>
<dbReference type="VEuPathDB" id="TrichDB:TVAGG3_0032710"/>
<evidence type="ECO:0000313" key="3">
    <source>
        <dbReference type="Proteomes" id="UP000001542"/>
    </source>
</evidence>
<dbReference type="AlphaFoldDB" id="A2EVA1"/>
<dbReference type="Pfam" id="PF10416">
    <property type="entry name" value="IBD"/>
    <property type="match status" value="1"/>
</dbReference>
<dbReference type="InterPro" id="IPR018845">
    <property type="entry name" value="Initiator-bd"/>
</dbReference>
<evidence type="ECO:0000313" key="2">
    <source>
        <dbReference type="EMBL" id="EAY03415.1"/>
    </source>
</evidence>
<reference evidence="2" key="2">
    <citation type="journal article" date="2007" name="Science">
        <title>Draft genome sequence of the sexually transmitted pathogen Trichomonas vaginalis.</title>
        <authorList>
            <person name="Carlton J.M."/>
            <person name="Hirt R.P."/>
            <person name="Silva J.C."/>
            <person name="Delcher A.L."/>
            <person name="Schatz M."/>
            <person name="Zhao Q."/>
            <person name="Wortman J.R."/>
            <person name="Bidwell S.L."/>
            <person name="Alsmark U.C.M."/>
            <person name="Besteiro S."/>
            <person name="Sicheritz-Ponten T."/>
            <person name="Noel C.J."/>
            <person name="Dacks J.B."/>
            <person name="Foster P.G."/>
            <person name="Simillion C."/>
            <person name="Van de Peer Y."/>
            <person name="Miranda-Saavedra D."/>
            <person name="Barton G.J."/>
            <person name="Westrop G.D."/>
            <person name="Mueller S."/>
            <person name="Dessi D."/>
            <person name="Fiori P.L."/>
            <person name="Ren Q."/>
            <person name="Paulsen I."/>
            <person name="Zhang H."/>
            <person name="Bastida-Corcuera F.D."/>
            <person name="Simoes-Barbosa A."/>
            <person name="Brown M.T."/>
            <person name="Hayes R.D."/>
            <person name="Mukherjee M."/>
            <person name="Okumura C.Y."/>
            <person name="Schneider R."/>
            <person name="Smith A.J."/>
            <person name="Vanacova S."/>
            <person name="Villalvazo M."/>
            <person name="Haas B.J."/>
            <person name="Pertea M."/>
            <person name="Feldblyum T.V."/>
            <person name="Utterback T.R."/>
            <person name="Shu C.L."/>
            <person name="Osoegawa K."/>
            <person name="de Jong P.J."/>
            <person name="Hrdy I."/>
            <person name="Horvathova L."/>
            <person name="Zubacova Z."/>
            <person name="Dolezal P."/>
            <person name="Malik S.B."/>
            <person name="Logsdon J.M. Jr."/>
            <person name="Henze K."/>
            <person name="Gupta A."/>
            <person name="Wang C.C."/>
            <person name="Dunne R.L."/>
            <person name="Upcroft J.A."/>
            <person name="Upcroft P."/>
            <person name="White O."/>
            <person name="Salzberg S.L."/>
            <person name="Tang P."/>
            <person name="Chiu C.-H."/>
            <person name="Lee Y.-S."/>
            <person name="Embley T.M."/>
            <person name="Coombs G.H."/>
            <person name="Mottram J.C."/>
            <person name="Tachezy J."/>
            <person name="Fraser-Liggett C.M."/>
            <person name="Johnson P.J."/>
        </authorList>
    </citation>
    <scope>NUCLEOTIDE SEQUENCE [LARGE SCALE GENOMIC DNA]</scope>
    <source>
        <strain evidence="2">G3</strain>
    </source>
</reference>
<dbReference type="RefSeq" id="XP_001315638.1">
    <property type="nucleotide sequence ID" value="XM_001315603.1"/>
</dbReference>
<dbReference type="Proteomes" id="UP000001542">
    <property type="component" value="Unassembled WGS sequence"/>
</dbReference>
<gene>
    <name evidence="2" type="ORF">TVAG_043610</name>
</gene>
<sequence length="203" mass="22689">MEDSKLAPDVLTVQGSKEAEALSALWNAEVLDPVSLGFIPSIWKNKPVSLANLRESYFSKKNNVNRRFEHKLWNALRITQLYPNYLPVVGVEWVSNEVIKVYKHPFAHLLGISAVDGGLFHKQGNFTRHGFVEVTEEEIKNTINQTALSDVDHRDVHIVSNKEGSFTANSTEESINTCKWVNPVGSSRVAILNVTANPPLPEN</sequence>
<reference evidence="2" key="1">
    <citation type="submission" date="2006-10" db="EMBL/GenBank/DDBJ databases">
        <authorList>
            <person name="Amadeo P."/>
            <person name="Zhao Q."/>
            <person name="Wortman J."/>
            <person name="Fraser-Liggett C."/>
            <person name="Carlton J."/>
        </authorList>
    </citation>
    <scope>NUCLEOTIDE SEQUENCE</scope>
    <source>
        <strain evidence="2">G3</strain>
    </source>
</reference>
<protein>
    <recommendedName>
        <fullName evidence="1">Initiator binding domain-containing protein</fullName>
    </recommendedName>
</protein>
<proteinExistence type="predicted"/>
<organism evidence="2 3">
    <name type="scientific">Trichomonas vaginalis (strain ATCC PRA-98 / G3)</name>
    <dbReference type="NCBI Taxonomy" id="412133"/>
    <lineage>
        <taxon>Eukaryota</taxon>
        <taxon>Metamonada</taxon>
        <taxon>Parabasalia</taxon>
        <taxon>Trichomonadida</taxon>
        <taxon>Trichomonadidae</taxon>
        <taxon>Trichomonas</taxon>
    </lineage>
</organism>
<dbReference type="OrthoDB" id="10399758at2759"/>
<feature type="domain" description="Initiator binding" evidence="1">
    <location>
        <begin position="44"/>
        <end position="142"/>
    </location>
</feature>
<keyword evidence="3" id="KW-1185">Reference proteome</keyword>
<dbReference type="EMBL" id="DS113505">
    <property type="protein sequence ID" value="EAY03415.1"/>
    <property type="molecule type" value="Genomic_DNA"/>
</dbReference>